<keyword evidence="13" id="KW-0496">Mitochondrion</keyword>
<dbReference type="GO" id="GO:0031965">
    <property type="term" value="C:nuclear membrane"/>
    <property type="evidence" value="ECO:0007669"/>
    <property type="project" value="UniProtKB-SubCell"/>
</dbReference>
<dbReference type="AlphaFoldDB" id="A6I1C6"/>
<dbReference type="Pfam" id="PF00452">
    <property type="entry name" value="Bcl-2"/>
    <property type="match status" value="1"/>
</dbReference>
<dbReference type="InterPro" id="IPR026298">
    <property type="entry name" value="Bcl-2_fam"/>
</dbReference>
<evidence type="ECO:0000256" key="17">
    <source>
        <dbReference type="ARBA" id="ARBA00053352"/>
    </source>
</evidence>
<evidence type="ECO:0000313" key="24">
    <source>
        <dbReference type="Proteomes" id="UP000234681"/>
    </source>
</evidence>
<name>A6I1C6_RAT</name>
<dbReference type="RGD" id="621015">
    <property type="gene designation" value="Bcl2l10"/>
</dbReference>
<dbReference type="GO" id="GO:0005819">
    <property type="term" value="C:spindle"/>
    <property type="evidence" value="ECO:0007669"/>
    <property type="project" value="UniProtKB-SubCell"/>
</dbReference>
<feature type="domain" description="Bcl-2 Bcl-2 homology region 1-3" evidence="22">
    <location>
        <begin position="39"/>
        <end position="145"/>
    </location>
</feature>
<evidence type="ECO:0000313" key="25">
    <source>
        <dbReference type="RGD" id="621015"/>
    </source>
</evidence>
<evidence type="ECO:0000256" key="8">
    <source>
        <dbReference type="ARBA" id="ARBA00022692"/>
    </source>
</evidence>
<dbReference type="OrthoDB" id="8856583at2759"/>
<dbReference type="RefSeq" id="NP_446185.1">
    <property type="nucleotide sequence ID" value="NM_053733.1"/>
</dbReference>
<dbReference type="SMART" id="SM00337">
    <property type="entry name" value="BCL"/>
    <property type="match status" value="1"/>
</dbReference>
<dbReference type="InterPro" id="IPR020726">
    <property type="entry name" value="Bcl2_BH2_motif_CS"/>
</dbReference>
<comment type="similarity">
    <text evidence="6">Belongs to the Bcl-2 family.</text>
</comment>
<evidence type="ECO:0000256" key="13">
    <source>
        <dbReference type="ARBA" id="ARBA00023128"/>
    </source>
</evidence>
<evidence type="ECO:0000256" key="5">
    <source>
        <dbReference type="ARBA" id="ARBA00004240"/>
    </source>
</evidence>
<evidence type="ECO:0000256" key="15">
    <source>
        <dbReference type="ARBA" id="ARBA00023212"/>
    </source>
</evidence>
<dbReference type="InterPro" id="IPR046371">
    <property type="entry name" value="Bcl-2_BH1-3"/>
</dbReference>
<comment type="subcellular location">
    <subcellularLocation>
        <location evidence="4">Cytoplasm</location>
        <location evidence="4">Cytoskeleton</location>
        <location evidence="4">Spindle</location>
    </subcellularLocation>
    <subcellularLocation>
        <location evidence="5">Endoplasmic reticulum</location>
    </subcellularLocation>
    <subcellularLocation>
        <location evidence="3">Mitochondrion</location>
    </subcellularLocation>
    <subcellularLocation>
        <location evidence="2">Nucleus membrane</location>
    </subcellularLocation>
</comment>
<evidence type="ECO:0000256" key="2">
    <source>
        <dbReference type="ARBA" id="ARBA00004126"/>
    </source>
</evidence>
<evidence type="ECO:0000256" key="6">
    <source>
        <dbReference type="ARBA" id="ARBA00009458"/>
    </source>
</evidence>
<evidence type="ECO:0000256" key="12">
    <source>
        <dbReference type="ARBA" id="ARBA00022989"/>
    </source>
</evidence>
<keyword evidence="7" id="KW-0963">Cytoplasm</keyword>
<sequence length="185" mass="21859">MGDPLQDRTRRLLTDYILFCARAPNTPEPLPTSVEAALLRSVTSQIQQEHQDLFNSFRDYQGNRLELVTQMADELLSNDQEFNWGRLVMLLAFVGTLMNQDRTVKRRRDQRNRLLLERDCYLIVSLLYNRLTGRHRSWLEAHGGWDGFCQFFKNPLPPGFWRRLLIRAILSCFFATAIFYIWKCL</sequence>
<keyword evidence="10" id="KW-0256">Endoplasmic reticulum</keyword>
<dbReference type="Proteomes" id="UP000234681">
    <property type="component" value="Chromosome 8"/>
</dbReference>
<evidence type="ECO:0000256" key="19">
    <source>
        <dbReference type="ARBA" id="ARBA00077411"/>
    </source>
</evidence>
<dbReference type="GeneID" id="114552"/>
<dbReference type="KEGG" id="rno:114552"/>
<reference evidence="23 24" key="1">
    <citation type="submission" date="2005-09" db="EMBL/GenBank/DDBJ databases">
        <authorList>
            <person name="Mural R.J."/>
            <person name="Li P.W."/>
            <person name="Adams M.D."/>
            <person name="Amanatides P.G."/>
            <person name="Baden-Tillson H."/>
            <person name="Barnstead M."/>
            <person name="Chin S.H."/>
            <person name="Dew I."/>
            <person name="Evans C.A."/>
            <person name="Ferriera S."/>
            <person name="Flanigan M."/>
            <person name="Fosler C."/>
            <person name="Glodek A."/>
            <person name="Gu Z."/>
            <person name="Holt R.A."/>
            <person name="Jennings D."/>
            <person name="Kraft C.L."/>
            <person name="Lu F."/>
            <person name="Nguyen T."/>
            <person name="Nusskern D.R."/>
            <person name="Pfannkoch C.M."/>
            <person name="Sitter C."/>
            <person name="Sutton G.G."/>
            <person name="Venter J.C."/>
            <person name="Wang Z."/>
            <person name="Woodage T."/>
            <person name="Zheng X.H."/>
            <person name="Zhong F."/>
        </authorList>
    </citation>
    <scope>NUCLEOTIDE SEQUENCE [LARGE SCALE GENOMIC DNA]</scope>
    <source>
        <strain>BN</strain>
        <strain evidence="24">Sprague-Dawley</strain>
    </source>
</reference>
<proteinExistence type="inferred from homology"/>
<accession>A6I1C6</accession>
<evidence type="ECO:0000256" key="18">
    <source>
        <dbReference type="ARBA" id="ARBA00067191"/>
    </source>
</evidence>
<dbReference type="GO" id="GO:0006915">
    <property type="term" value="P:apoptotic process"/>
    <property type="evidence" value="ECO:0007669"/>
    <property type="project" value="UniProtKB-KW"/>
</dbReference>
<dbReference type="OMA" id="TDYLEYC"/>
<dbReference type="PANTHER" id="PTHR11256:SF47">
    <property type="entry name" value="BCL-2-LIKE PROTEIN 10"/>
    <property type="match status" value="1"/>
</dbReference>
<evidence type="ECO:0000256" key="21">
    <source>
        <dbReference type="SAM" id="Phobius"/>
    </source>
</evidence>
<dbReference type="GO" id="GO:0005739">
    <property type="term" value="C:mitochondrion"/>
    <property type="evidence" value="ECO:0007669"/>
    <property type="project" value="UniProtKB-SubCell"/>
</dbReference>
<keyword evidence="8 21" id="KW-0812">Transmembrane</keyword>
<evidence type="ECO:0000259" key="22">
    <source>
        <dbReference type="SMART" id="SM00337"/>
    </source>
</evidence>
<evidence type="ECO:0000256" key="20">
    <source>
        <dbReference type="ARBA" id="ARBA00078307"/>
    </source>
</evidence>
<keyword evidence="16" id="KW-0539">Nucleus</keyword>
<organism evidence="23 24">
    <name type="scientific">Rattus norvegicus</name>
    <name type="common">Rat</name>
    <dbReference type="NCBI Taxonomy" id="10116"/>
    <lineage>
        <taxon>Eukaryota</taxon>
        <taxon>Metazoa</taxon>
        <taxon>Chordata</taxon>
        <taxon>Craniata</taxon>
        <taxon>Vertebrata</taxon>
        <taxon>Euteleostomi</taxon>
        <taxon>Mammalia</taxon>
        <taxon>Eutheria</taxon>
        <taxon>Euarchontoglires</taxon>
        <taxon>Glires</taxon>
        <taxon>Rodentia</taxon>
        <taxon>Myomorpha</taxon>
        <taxon>Muroidea</taxon>
        <taxon>Muridae</taxon>
        <taxon>Murinae</taxon>
        <taxon>Rattus</taxon>
    </lineage>
</organism>
<dbReference type="SUPFAM" id="SSF56854">
    <property type="entry name" value="Bcl-2 inhibitors of programmed cell death"/>
    <property type="match status" value="1"/>
</dbReference>
<dbReference type="InterPro" id="IPR036834">
    <property type="entry name" value="Bcl-2-like_sf"/>
</dbReference>
<dbReference type="SMR" id="A6I1C6"/>
<dbReference type="Gene3D" id="1.10.437.10">
    <property type="entry name" value="Blc2-like"/>
    <property type="match status" value="1"/>
</dbReference>
<evidence type="ECO:0000256" key="11">
    <source>
        <dbReference type="ARBA" id="ARBA00022843"/>
    </source>
</evidence>
<dbReference type="PROSITE" id="PS01258">
    <property type="entry name" value="BH2"/>
    <property type="match status" value="1"/>
</dbReference>
<evidence type="ECO:0000256" key="14">
    <source>
        <dbReference type="ARBA" id="ARBA00023136"/>
    </source>
</evidence>
<dbReference type="CDD" id="cd06845">
    <property type="entry name" value="Bcl-2_like"/>
    <property type="match status" value="1"/>
</dbReference>
<evidence type="ECO:0000256" key="1">
    <source>
        <dbReference type="ARBA" id="ARBA00001913"/>
    </source>
</evidence>
<protein>
    <recommendedName>
        <fullName evidence="18">Bcl-2-like protein 10</fullName>
    </recommendedName>
    <alternativeName>
        <fullName evidence="19">Anti-apoptotic protein Boo</fullName>
    </alternativeName>
    <alternativeName>
        <fullName evidence="20">Apoptosis regulator Bcl-B</fullName>
    </alternativeName>
</protein>
<dbReference type="FunFam" id="1.10.437.10:FF:000014">
    <property type="entry name" value="Bcl-2-like protein 10"/>
    <property type="match status" value="1"/>
</dbReference>
<dbReference type="GO" id="GO:0005783">
    <property type="term" value="C:endoplasmic reticulum"/>
    <property type="evidence" value="ECO:0007669"/>
    <property type="project" value="UniProtKB-SubCell"/>
</dbReference>
<gene>
    <name evidence="23 25" type="primary">Bcl2l10</name>
    <name evidence="23" type="ORF">rCG_25180</name>
</gene>
<keyword evidence="12 21" id="KW-1133">Transmembrane helix</keyword>
<evidence type="ECO:0000313" key="23">
    <source>
        <dbReference type="EMBL" id="EDL77801.1"/>
    </source>
</evidence>
<evidence type="ECO:0000256" key="16">
    <source>
        <dbReference type="ARBA" id="ARBA00023242"/>
    </source>
</evidence>
<dbReference type="EMBL" id="CH473954">
    <property type="protein sequence ID" value="EDL77801.1"/>
    <property type="molecule type" value="Genomic_DNA"/>
</dbReference>
<evidence type="ECO:0000256" key="4">
    <source>
        <dbReference type="ARBA" id="ARBA00004186"/>
    </source>
</evidence>
<evidence type="ECO:0000256" key="7">
    <source>
        <dbReference type="ARBA" id="ARBA00022490"/>
    </source>
</evidence>
<dbReference type="PROSITE" id="PS50062">
    <property type="entry name" value="BCL2_FAMILY"/>
    <property type="match status" value="1"/>
</dbReference>
<dbReference type="GO" id="GO:0042981">
    <property type="term" value="P:regulation of apoptotic process"/>
    <property type="evidence" value="ECO:0007669"/>
    <property type="project" value="InterPro"/>
</dbReference>
<evidence type="ECO:0000256" key="9">
    <source>
        <dbReference type="ARBA" id="ARBA00022703"/>
    </source>
</evidence>
<comment type="function">
    <text evidence="17">Promotes cell survival by suppressing apoptosis induced by BAX but not BAK. Increases binding of AHCYL1/IRBIT to ITPR1. Reduces ITPR1-mediated calcium release from the endoplasmic reticulum cooperatively with AHCYL1/IRBIT under normal cellular conditions. Under apoptotic stress conditions, dissociates from ITPR1 and is displaced from mitochondria-associated endoplasmic reticulum membranes, leading to increased Ca(2+) transfer to mitochondria which promotes apoptosis. Required for the correct formation of the microtubule organizing center during oocyte cell division, potentially via regulation of protein abundance and localization of other microtubule organizing center components such as AURKA and TPX2.</text>
</comment>
<keyword evidence="9" id="KW-0053">Apoptosis</keyword>
<keyword evidence="15" id="KW-0206">Cytoskeleton</keyword>
<keyword evidence="11" id="KW-0832">Ubl conjugation</keyword>
<keyword evidence="14 21" id="KW-0472">Membrane</keyword>
<comment type="cofactor">
    <cofactor evidence="1">
        <name>Ca(2+)</name>
        <dbReference type="ChEBI" id="CHEBI:29108"/>
    </cofactor>
</comment>
<dbReference type="InterPro" id="IPR002475">
    <property type="entry name" value="Bcl2-like"/>
</dbReference>
<evidence type="ECO:0000256" key="10">
    <source>
        <dbReference type="ARBA" id="ARBA00022824"/>
    </source>
</evidence>
<feature type="transmembrane region" description="Helical" evidence="21">
    <location>
        <begin position="164"/>
        <end position="182"/>
    </location>
</feature>
<dbReference type="CTD" id="10017"/>
<evidence type="ECO:0000256" key="3">
    <source>
        <dbReference type="ARBA" id="ARBA00004173"/>
    </source>
</evidence>
<dbReference type="PANTHER" id="PTHR11256">
    <property type="entry name" value="BCL-2 RELATED"/>
    <property type="match status" value="1"/>
</dbReference>